<organism evidence="2">
    <name type="scientific">hydrothermal vent metagenome</name>
    <dbReference type="NCBI Taxonomy" id="652676"/>
    <lineage>
        <taxon>unclassified sequences</taxon>
        <taxon>metagenomes</taxon>
        <taxon>ecological metagenomes</taxon>
    </lineage>
</organism>
<protein>
    <submittedName>
        <fullName evidence="2">Uncharacterized protein</fullName>
    </submittedName>
</protein>
<evidence type="ECO:0000313" key="2">
    <source>
        <dbReference type="EMBL" id="VAW09758.1"/>
    </source>
</evidence>
<keyword evidence="1" id="KW-0472">Membrane</keyword>
<evidence type="ECO:0000256" key="1">
    <source>
        <dbReference type="SAM" id="Phobius"/>
    </source>
</evidence>
<dbReference type="AlphaFoldDB" id="A0A3B0SW66"/>
<sequence>MIRLALRIHRDESGLTGLEKLGVVAIIISFLAFIPAARGLVGDIYTKLFKSVDESGATTTFSTAARGILVAITSIVAFVGSGFLLVYTNLGKRLGMLVTGAALFGWLTIGSMLFVVYAPRGLRPSSVVGLGSIEIRIPAIGLAVASLILFVMFVVALDKYEKESDI</sequence>
<feature type="transmembrane region" description="Helical" evidence="1">
    <location>
        <begin position="21"/>
        <end position="41"/>
    </location>
</feature>
<dbReference type="EMBL" id="UOEK01000646">
    <property type="protein sequence ID" value="VAW09758.1"/>
    <property type="molecule type" value="Genomic_DNA"/>
</dbReference>
<feature type="transmembrane region" description="Helical" evidence="1">
    <location>
        <begin position="94"/>
        <end position="117"/>
    </location>
</feature>
<keyword evidence="1" id="KW-1133">Transmembrane helix</keyword>
<reference evidence="2" key="1">
    <citation type="submission" date="2018-06" db="EMBL/GenBank/DDBJ databases">
        <authorList>
            <person name="Zhirakovskaya E."/>
        </authorList>
    </citation>
    <scope>NUCLEOTIDE SEQUENCE</scope>
</reference>
<name>A0A3B0SW66_9ZZZZ</name>
<proteinExistence type="predicted"/>
<keyword evidence="1" id="KW-0812">Transmembrane</keyword>
<feature type="transmembrane region" description="Helical" evidence="1">
    <location>
        <begin position="61"/>
        <end position="87"/>
    </location>
</feature>
<feature type="transmembrane region" description="Helical" evidence="1">
    <location>
        <begin position="137"/>
        <end position="157"/>
    </location>
</feature>
<accession>A0A3B0SW66</accession>
<gene>
    <name evidence="2" type="ORF">MNBD_ACTINO02-3173</name>
</gene>